<keyword evidence="3" id="KW-0732">Signal</keyword>
<organism evidence="4 5">
    <name type="scientific">Pontibacter akesuensis</name>
    <dbReference type="NCBI Taxonomy" id="388950"/>
    <lineage>
        <taxon>Bacteria</taxon>
        <taxon>Pseudomonadati</taxon>
        <taxon>Bacteroidota</taxon>
        <taxon>Cytophagia</taxon>
        <taxon>Cytophagales</taxon>
        <taxon>Hymenobacteraceae</taxon>
        <taxon>Pontibacter</taxon>
    </lineage>
</organism>
<dbReference type="InterPro" id="IPR015915">
    <property type="entry name" value="Kelch-typ_b-propeller"/>
</dbReference>
<evidence type="ECO:0000313" key="4">
    <source>
        <dbReference type="EMBL" id="SFU85385.1"/>
    </source>
</evidence>
<dbReference type="InterPro" id="IPR006652">
    <property type="entry name" value="Kelch_1"/>
</dbReference>
<dbReference type="Pfam" id="PF01344">
    <property type="entry name" value="Kelch_1"/>
    <property type="match status" value="2"/>
</dbReference>
<evidence type="ECO:0000256" key="3">
    <source>
        <dbReference type="SAM" id="SignalP"/>
    </source>
</evidence>
<dbReference type="SUPFAM" id="SSF117281">
    <property type="entry name" value="Kelch motif"/>
    <property type="match status" value="1"/>
</dbReference>
<name>A0A1I7JJJ5_9BACT</name>
<sequence length="339" mass="37055">MRNLLRNMRLLSALMLLLSMGVFTSCDSEEELVIGEWERLGDFEGVARSSAVSFVINGKAYVGTGYSGTTRLKDFWMYEPATDNWTRLADFPGEARSAAVGFSANGKGYVGTGYNGSGFLKDFYEYDPATNAWTQIADFPGSARLSAIAMSFDQVGYVGAGYDGSYLKDFWKYNPATGAWEAQAELVGARRLGGFAFTTNGKGYVGGGTNAGVYNTDLLEFDPATGTWKILRAFDTSGREPDSYPKIGPYATAFAVGNQGYVVNEGFVDNEGQRMSVDEVWQYEPTTDSWTKLQNFRGSLREGAVGFGIGDRGYVGLGNQGTFDFKKDFWTLNPAVIKE</sequence>
<protein>
    <submittedName>
        <fullName evidence="4">Galactose oxidase, central domain</fullName>
    </submittedName>
</protein>
<accession>A0A1I7JJJ5</accession>
<evidence type="ECO:0000256" key="2">
    <source>
        <dbReference type="ARBA" id="ARBA00022737"/>
    </source>
</evidence>
<gene>
    <name evidence="4" type="ORF">SAMN04487941_2950</name>
</gene>
<feature type="chain" id="PRO_5010271611" evidence="3">
    <location>
        <begin position="25"/>
        <end position="339"/>
    </location>
</feature>
<dbReference type="SMART" id="SM00612">
    <property type="entry name" value="Kelch"/>
    <property type="match status" value="3"/>
</dbReference>
<keyword evidence="1" id="KW-0880">Kelch repeat</keyword>
<dbReference type="Gene3D" id="2.120.10.80">
    <property type="entry name" value="Kelch-type beta propeller"/>
    <property type="match status" value="2"/>
</dbReference>
<feature type="signal peptide" evidence="3">
    <location>
        <begin position="1"/>
        <end position="24"/>
    </location>
</feature>
<keyword evidence="5" id="KW-1185">Reference proteome</keyword>
<proteinExistence type="predicted"/>
<keyword evidence="2" id="KW-0677">Repeat</keyword>
<reference evidence="5" key="1">
    <citation type="submission" date="2016-10" db="EMBL/GenBank/DDBJ databases">
        <authorList>
            <person name="Varghese N."/>
        </authorList>
    </citation>
    <scope>NUCLEOTIDE SEQUENCE [LARGE SCALE GENOMIC DNA]</scope>
    <source>
        <strain evidence="5">DSM 18820</strain>
    </source>
</reference>
<dbReference type="STRING" id="388950.GCA_001611675_02115"/>
<dbReference type="PANTHER" id="PTHR45632">
    <property type="entry name" value="LD33804P"/>
    <property type="match status" value="1"/>
</dbReference>
<dbReference type="PROSITE" id="PS51257">
    <property type="entry name" value="PROKAR_LIPOPROTEIN"/>
    <property type="match status" value="1"/>
</dbReference>
<dbReference type="Proteomes" id="UP000182491">
    <property type="component" value="Unassembled WGS sequence"/>
</dbReference>
<evidence type="ECO:0000313" key="5">
    <source>
        <dbReference type="Proteomes" id="UP000182491"/>
    </source>
</evidence>
<dbReference type="EMBL" id="FPCA01000003">
    <property type="protein sequence ID" value="SFU85385.1"/>
    <property type="molecule type" value="Genomic_DNA"/>
</dbReference>
<dbReference type="AlphaFoldDB" id="A0A1I7JJJ5"/>
<dbReference type="PANTHER" id="PTHR45632:SF3">
    <property type="entry name" value="KELCH-LIKE PROTEIN 32"/>
    <property type="match status" value="1"/>
</dbReference>
<dbReference type="OrthoDB" id="103335at2"/>
<dbReference type="RefSeq" id="WP_082815197.1">
    <property type="nucleotide sequence ID" value="NZ_BMXC01000003.1"/>
</dbReference>
<evidence type="ECO:0000256" key="1">
    <source>
        <dbReference type="ARBA" id="ARBA00022441"/>
    </source>
</evidence>